<evidence type="ECO:0000256" key="5">
    <source>
        <dbReference type="SAM" id="MobiDB-lite"/>
    </source>
</evidence>
<dbReference type="Proteomes" id="UP000589626">
    <property type="component" value="Unassembled WGS sequence"/>
</dbReference>
<organism evidence="8 9">
    <name type="scientific">Nocardioides soli</name>
    <dbReference type="NCBI Taxonomy" id="1036020"/>
    <lineage>
        <taxon>Bacteria</taxon>
        <taxon>Bacillati</taxon>
        <taxon>Actinomycetota</taxon>
        <taxon>Actinomycetes</taxon>
        <taxon>Propionibacteriales</taxon>
        <taxon>Nocardioidaceae</taxon>
        <taxon>Nocardioides</taxon>
    </lineage>
</organism>
<keyword evidence="3" id="KW-0479">Metal-binding</keyword>
<comment type="caution">
    <text evidence="8">The sequence shown here is derived from an EMBL/GenBank/DDBJ whole genome shotgun (WGS) entry which is preliminary data.</text>
</comment>
<evidence type="ECO:0000256" key="4">
    <source>
        <dbReference type="PIRSR" id="PIRSR603782-2"/>
    </source>
</evidence>
<dbReference type="EMBL" id="JACHWR010000001">
    <property type="protein sequence ID" value="MBB3040290.1"/>
    <property type="molecule type" value="Genomic_DNA"/>
</dbReference>
<dbReference type="InterPro" id="IPR013766">
    <property type="entry name" value="Thioredoxin_domain"/>
</dbReference>
<feature type="compositionally biased region" description="Polar residues" evidence="5">
    <location>
        <begin position="45"/>
        <end position="59"/>
    </location>
</feature>
<dbReference type="InterPro" id="IPR036249">
    <property type="entry name" value="Thioredoxin-like_sf"/>
</dbReference>
<proteinExistence type="inferred from homology"/>
<feature type="domain" description="Thioredoxin" evidence="7">
    <location>
        <begin position="39"/>
        <end position="203"/>
    </location>
</feature>
<feature type="chain" id="PRO_5030881681" evidence="6">
    <location>
        <begin position="26"/>
        <end position="203"/>
    </location>
</feature>
<name>A0A7W4VR79_9ACTN</name>
<evidence type="ECO:0000313" key="9">
    <source>
        <dbReference type="Proteomes" id="UP000589626"/>
    </source>
</evidence>
<dbReference type="RefSeq" id="WP_183590338.1">
    <property type="nucleotide sequence ID" value="NZ_JACHWR010000001.1"/>
</dbReference>
<evidence type="ECO:0000256" key="6">
    <source>
        <dbReference type="SAM" id="SignalP"/>
    </source>
</evidence>
<dbReference type="CDD" id="cd02968">
    <property type="entry name" value="SCO"/>
    <property type="match status" value="1"/>
</dbReference>
<feature type="binding site" evidence="3">
    <location>
        <position position="82"/>
    </location>
    <ligand>
        <name>Cu cation</name>
        <dbReference type="ChEBI" id="CHEBI:23378"/>
    </ligand>
</feature>
<dbReference type="Gene3D" id="3.40.30.10">
    <property type="entry name" value="Glutaredoxin"/>
    <property type="match status" value="1"/>
</dbReference>
<dbReference type="PANTHER" id="PTHR12151">
    <property type="entry name" value="ELECTRON TRANSPORT PROTIN SCO1/SENC FAMILY MEMBER"/>
    <property type="match status" value="1"/>
</dbReference>
<feature type="binding site" evidence="3">
    <location>
        <position position="168"/>
    </location>
    <ligand>
        <name>Cu cation</name>
        <dbReference type="ChEBI" id="CHEBI:23378"/>
    </ligand>
</feature>
<sequence length="203" mass="21631">MRSRSRPVRLAAALTALLLPLAACGGGDDDDGGLSGTVLDPPFEVSSTPLTDTAGQPYSLTDDTDKPLTLVFYGYTHCPDICQTVMSNLATAMTRLDEKDRDRVDVVFVTTDPARDTEDVLKRYLEHFDPAFVGLTGELDTIVAVAKPMGVGVTQGERLPSGGYDVTHGTTITGVDADDEGTIYWSEATSSADFAADIHTLLN</sequence>
<gene>
    <name evidence="8" type="ORF">FHU40_000091</name>
</gene>
<protein>
    <submittedName>
        <fullName evidence="8">Protein SCO1/2</fullName>
    </submittedName>
</protein>
<evidence type="ECO:0000259" key="7">
    <source>
        <dbReference type="PROSITE" id="PS51352"/>
    </source>
</evidence>
<feature type="binding site" evidence="3">
    <location>
        <position position="78"/>
    </location>
    <ligand>
        <name>Cu cation</name>
        <dbReference type="ChEBI" id="CHEBI:23378"/>
    </ligand>
</feature>
<dbReference type="InterPro" id="IPR003782">
    <property type="entry name" value="SCO1/SenC"/>
</dbReference>
<reference evidence="8 9" key="1">
    <citation type="submission" date="2020-08" db="EMBL/GenBank/DDBJ databases">
        <title>Sequencing the genomes of 1000 actinobacteria strains.</title>
        <authorList>
            <person name="Klenk H.-P."/>
        </authorList>
    </citation>
    <scope>NUCLEOTIDE SEQUENCE [LARGE SCALE GENOMIC DNA]</scope>
    <source>
        <strain evidence="8 9">DSM 105498</strain>
    </source>
</reference>
<dbReference type="PROSITE" id="PS51352">
    <property type="entry name" value="THIOREDOXIN_2"/>
    <property type="match status" value="1"/>
</dbReference>
<comment type="similarity">
    <text evidence="1">Belongs to the SCO1/2 family.</text>
</comment>
<keyword evidence="2 3" id="KW-0186">Copper</keyword>
<feature type="disulfide bond" description="Redox-active" evidence="4">
    <location>
        <begin position="78"/>
        <end position="82"/>
    </location>
</feature>
<accession>A0A7W4VR79</accession>
<evidence type="ECO:0000313" key="8">
    <source>
        <dbReference type="EMBL" id="MBB3040290.1"/>
    </source>
</evidence>
<evidence type="ECO:0000256" key="2">
    <source>
        <dbReference type="ARBA" id="ARBA00023008"/>
    </source>
</evidence>
<dbReference type="Pfam" id="PF02630">
    <property type="entry name" value="SCO1-SenC"/>
    <property type="match status" value="1"/>
</dbReference>
<feature type="signal peptide" evidence="6">
    <location>
        <begin position="1"/>
        <end position="25"/>
    </location>
</feature>
<keyword evidence="6" id="KW-0732">Signal</keyword>
<dbReference type="SUPFAM" id="SSF52833">
    <property type="entry name" value="Thioredoxin-like"/>
    <property type="match status" value="1"/>
</dbReference>
<feature type="region of interest" description="Disordered" evidence="5">
    <location>
        <begin position="33"/>
        <end position="59"/>
    </location>
</feature>
<keyword evidence="9" id="KW-1185">Reference proteome</keyword>
<keyword evidence="4" id="KW-1015">Disulfide bond</keyword>
<dbReference type="AlphaFoldDB" id="A0A7W4VR79"/>
<dbReference type="GO" id="GO:0046872">
    <property type="term" value="F:metal ion binding"/>
    <property type="evidence" value="ECO:0007669"/>
    <property type="project" value="UniProtKB-KW"/>
</dbReference>
<evidence type="ECO:0000256" key="1">
    <source>
        <dbReference type="ARBA" id="ARBA00010996"/>
    </source>
</evidence>
<dbReference type="PANTHER" id="PTHR12151:SF25">
    <property type="entry name" value="LINALOOL DEHYDRATASE_ISOMERASE DOMAIN-CONTAINING PROTEIN"/>
    <property type="match status" value="1"/>
</dbReference>
<evidence type="ECO:0000256" key="3">
    <source>
        <dbReference type="PIRSR" id="PIRSR603782-1"/>
    </source>
</evidence>